<dbReference type="InterPro" id="IPR050794">
    <property type="entry name" value="CPA2_transporter"/>
</dbReference>
<gene>
    <name evidence="6" type="ORF">Bca52824_079503</name>
</gene>
<keyword evidence="5" id="KW-0812">Transmembrane</keyword>
<evidence type="ECO:0000256" key="4">
    <source>
        <dbReference type="ARBA" id="ARBA00023065"/>
    </source>
</evidence>
<protein>
    <submittedName>
        <fullName evidence="6">Uncharacterized protein</fullName>
    </submittedName>
</protein>
<evidence type="ECO:0000256" key="5">
    <source>
        <dbReference type="SAM" id="Phobius"/>
    </source>
</evidence>
<dbReference type="PANTHER" id="PTHR32468:SF23">
    <property type="entry name" value="CATION_H(+) ANTIPORTER 14"/>
    <property type="match status" value="1"/>
</dbReference>
<organism evidence="6 7">
    <name type="scientific">Brassica carinata</name>
    <name type="common">Ethiopian mustard</name>
    <name type="synonym">Abyssinian cabbage</name>
    <dbReference type="NCBI Taxonomy" id="52824"/>
    <lineage>
        <taxon>Eukaryota</taxon>
        <taxon>Viridiplantae</taxon>
        <taxon>Streptophyta</taxon>
        <taxon>Embryophyta</taxon>
        <taxon>Tracheophyta</taxon>
        <taxon>Spermatophyta</taxon>
        <taxon>Magnoliopsida</taxon>
        <taxon>eudicotyledons</taxon>
        <taxon>Gunneridae</taxon>
        <taxon>Pentapetalae</taxon>
        <taxon>rosids</taxon>
        <taxon>malvids</taxon>
        <taxon>Brassicales</taxon>
        <taxon>Brassicaceae</taxon>
        <taxon>Brassiceae</taxon>
        <taxon>Brassica</taxon>
    </lineage>
</organism>
<keyword evidence="4" id="KW-0406">Ion transport</keyword>
<keyword evidence="1" id="KW-0813">Transport</keyword>
<evidence type="ECO:0000256" key="3">
    <source>
        <dbReference type="ARBA" id="ARBA00022958"/>
    </source>
</evidence>
<accession>A0A8X7PXJ2</accession>
<dbReference type="GO" id="GO:0006813">
    <property type="term" value="P:potassium ion transport"/>
    <property type="evidence" value="ECO:0007669"/>
    <property type="project" value="UniProtKB-KW"/>
</dbReference>
<dbReference type="GO" id="GO:0098662">
    <property type="term" value="P:inorganic cation transmembrane transport"/>
    <property type="evidence" value="ECO:0007669"/>
    <property type="project" value="TreeGrafter"/>
</dbReference>
<keyword evidence="5" id="KW-1133">Transmembrane helix</keyword>
<dbReference type="Proteomes" id="UP000886595">
    <property type="component" value="Unassembled WGS sequence"/>
</dbReference>
<evidence type="ECO:0000256" key="2">
    <source>
        <dbReference type="ARBA" id="ARBA00022538"/>
    </source>
</evidence>
<dbReference type="OrthoDB" id="1731326at2759"/>
<dbReference type="GO" id="GO:0006885">
    <property type="term" value="P:regulation of pH"/>
    <property type="evidence" value="ECO:0007669"/>
    <property type="project" value="TreeGrafter"/>
</dbReference>
<feature type="transmembrane region" description="Helical" evidence="5">
    <location>
        <begin position="6"/>
        <end position="30"/>
    </location>
</feature>
<proteinExistence type="predicted"/>
<dbReference type="EMBL" id="JAAMPC010000015">
    <property type="protein sequence ID" value="KAG2260209.1"/>
    <property type="molecule type" value="Genomic_DNA"/>
</dbReference>
<keyword evidence="7" id="KW-1185">Reference proteome</keyword>
<evidence type="ECO:0000313" key="6">
    <source>
        <dbReference type="EMBL" id="KAG2260209.1"/>
    </source>
</evidence>
<keyword evidence="5" id="KW-0472">Membrane</keyword>
<evidence type="ECO:0000313" key="7">
    <source>
        <dbReference type="Proteomes" id="UP000886595"/>
    </source>
</evidence>
<comment type="caution">
    <text evidence="6">The sequence shown here is derived from an EMBL/GenBank/DDBJ whole genome shotgun (WGS) entry which is preliminary data.</text>
</comment>
<dbReference type="GO" id="GO:0012505">
    <property type="term" value="C:endomembrane system"/>
    <property type="evidence" value="ECO:0007669"/>
    <property type="project" value="TreeGrafter"/>
</dbReference>
<keyword evidence="3" id="KW-0630">Potassium</keyword>
<dbReference type="AlphaFoldDB" id="A0A8X7PXJ2"/>
<evidence type="ECO:0000256" key="1">
    <source>
        <dbReference type="ARBA" id="ARBA00022448"/>
    </source>
</evidence>
<sequence>MILINPNINLIIITLLFVTGISRFLVVCLYDPSKRYRSKSKRTILNTRQRNLQFRLLLCVYNVDVPSMLINDFKNFSLNKPKIHYREEIVRDGVQTTQVISALGDTYDMVVVGRDHDLDSSVLYGLTDWSECPELGVIGDMFASSDFHFSVLVVHQQEGEALGMDDSYKLPDSPPRIVDPRVHPRFSVEEGFTSIDLHNNR</sequence>
<name>A0A8X7PXJ2_BRACI</name>
<dbReference type="PANTHER" id="PTHR32468">
    <property type="entry name" value="CATION/H + ANTIPORTER"/>
    <property type="match status" value="1"/>
</dbReference>
<reference evidence="6 7" key="1">
    <citation type="submission" date="2020-02" db="EMBL/GenBank/DDBJ databases">
        <authorList>
            <person name="Ma Q."/>
            <person name="Huang Y."/>
            <person name="Song X."/>
            <person name="Pei D."/>
        </authorList>
    </citation>
    <scope>NUCLEOTIDE SEQUENCE [LARGE SCALE GENOMIC DNA]</scope>
    <source>
        <strain evidence="6">Sxm20200214</strain>
        <tissue evidence="6">Leaf</tissue>
    </source>
</reference>
<keyword evidence="2" id="KW-0633">Potassium transport</keyword>